<dbReference type="AlphaFoldDB" id="A0A930L8K9"/>
<evidence type="ECO:0000313" key="2">
    <source>
        <dbReference type="Proteomes" id="UP000756427"/>
    </source>
</evidence>
<proteinExistence type="predicted"/>
<reference evidence="1" key="1">
    <citation type="submission" date="2020-04" db="EMBL/GenBank/DDBJ databases">
        <title>Deep metagenomics examines the oral microbiome during advanced dental caries in children, revealing novel taxa and co-occurrences with host molecules.</title>
        <authorList>
            <person name="Baker J.L."/>
            <person name="Morton J.T."/>
            <person name="Dinis M."/>
            <person name="Alvarez R."/>
            <person name="Tran N.C."/>
            <person name="Knight R."/>
            <person name="Edlund A."/>
        </authorList>
    </citation>
    <scope>NUCLEOTIDE SEQUENCE</scope>
    <source>
        <strain evidence="1">JCVI_44_bin.2</strain>
    </source>
</reference>
<evidence type="ECO:0000313" key="1">
    <source>
        <dbReference type="EMBL" id="MBF1664561.1"/>
    </source>
</evidence>
<sequence>MTKLPQNPILRQVHRFREALLFLLYYTVSFQGVRWMRARHPRLATAWSVTLWVKMVLRGMEQVVRMLVPVLQDAEARRARAERARAYQPR</sequence>
<comment type="caution">
    <text evidence="1">The sequence shown here is derived from an EMBL/GenBank/DDBJ whole genome shotgun (WGS) entry which is preliminary data.</text>
</comment>
<gene>
    <name evidence="1" type="ORF">HXO64_08495</name>
</gene>
<dbReference type="Proteomes" id="UP000756427">
    <property type="component" value="Unassembled WGS sequence"/>
</dbReference>
<organism evidence="1 2">
    <name type="scientific">Rothia mucilaginosa</name>
    <dbReference type="NCBI Taxonomy" id="43675"/>
    <lineage>
        <taxon>Bacteria</taxon>
        <taxon>Bacillati</taxon>
        <taxon>Actinomycetota</taxon>
        <taxon>Actinomycetes</taxon>
        <taxon>Micrococcales</taxon>
        <taxon>Micrococcaceae</taxon>
        <taxon>Rothia</taxon>
    </lineage>
</organism>
<name>A0A930L8K9_9MICC</name>
<protein>
    <submittedName>
        <fullName evidence="1">Uncharacterized protein</fullName>
    </submittedName>
</protein>
<accession>A0A930L8K9</accession>
<dbReference type="EMBL" id="JABZXR010000054">
    <property type="protein sequence ID" value="MBF1664561.1"/>
    <property type="molecule type" value="Genomic_DNA"/>
</dbReference>
<dbReference type="RefSeq" id="WP_303976317.1">
    <property type="nucleotide sequence ID" value="NZ_CAUPWJ010000010.1"/>
</dbReference>